<dbReference type="EMBL" id="JAFBMS010000154">
    <property type="protein sequence ID" value="KAG9334303.1"/>
    <property type="molecule type" value="Genomic_DNA"/>
</dbReference>
<sequence length="207" mass="23212">MRPSSSLIYEPGAERGVPWGRDLFTFVTSAAGHMMRTLQRPQKNRPSKRQVNHRRFLHNMIHRKFAEIEAANRQLSSAIFSREVECTQVLSPLFVSTDQSNDTPKEAPTPLVLSMVSPDNSTPPNPQAELSRLRTLNFQLESPQEHLDLPHSHTFSADMYHTAAKACHHTVHLCQLPNPGYEPPQPQLHMPSSPFGTSVTSLLGFGD</sequence>
<organism evidence="1 2">
    <name type="scientific">Albula glossodonta</name>
    <name type="common">roundjaw bonefish</name>
    <dbReference type="NCBI Taxonomy" id="121402"/>
    <lineage>
        <taxon>Eukaryota</taxon>
        <taxon>Metazoa</taxon>
        <taxon>Chordata</taxon>
        <taxon>Craniata</taxon>
        <taxon>Vertebrata</taxon>
        <taxon>Euteleostomi</taxon>
        <taxon>Actinopterygii</taxon>
        <taxon>Neopterygii</taxon>
        <taxon>Teleostei</taxon>
        <taxon>Albuliformes</taxon>
        <taxon>Albulidae</taxon>
        <taxon>Albula</taxon>
    </lineage>
</organism>
<comment type="caution">
    <text evidence="1">The sequence shown here is derived from an EMBL/GenBank/DDBJ whole genome shotgun (WGS) entry which is preliminary data.</text>
</comment>
<accession>A0A8T2N2G0</accession>
<dbReference type="Proteomes" id="UP000824540">
    <property type="component" value="Unassembled WGS sequence"/>
</dbReference>
<proteinExistence type="predicted"/>
<evidence type="ECO:0000313" key="2">
    <source>
        <dbReference type="Proteomes" id="UP000824540"/>
    </source>
</evidence>
<gene>
    <name evidence="1" type="ORF">JZ751_008285</name>
</gene>
<keyword evidence="2" id="KW-1185">Reference proteome</keyword>
<protein>
    <submittedName>
        <fullName evidence="1">Uncharacterized protein</fullName>
    </submittedName>
</protein>
<dbReference type="AlphaFoldDB" id="A0A8T2N2G0"/>
<dbReference type="OrthoDB" id="8922503at2759"/>
<name>A0A8T2N2G0_9TELE</name>
<reference evidence="1" key="1">
    <citation type="thesis" date="2021" institute="BYU ScholarsArchive" country="Provo, UT, USA">
        <title>Applications of and Algorithms for Genome Assembly and Genomic Analyses with an Emphasis on Marine Teleosts.</title>
        <authorList>
            <person name="Pickett B.D."/>
        </authorList>
    </citation>
    <scope>NUCLEOTIDE SEQUENCE</scope>
    <source>
        <strain evidence="1">HI-2016</strain>
    </source>
</reference>
<evidence type="ECO:0000313" key="1">
    <source>
        <dbReference type="EMBL" id="KAG9334303.1"/>
    </source>
</evidence>